<reference evidence="5" key="1">
    <citation type="submission" date="2005-07" db="EMBL/GenBank/DDBJ databases">
        <title>Hainan O-superfamily peptides.</title>
        <authorList>
            <person name="Luo S."/>
            <person name="Zhangsun D."/>
        </authorList>
    </citation>
    <scope>NUCLEOTIDE SEQUENCE</scope>
</reference>
<feature type="chain" id="PRO_5004230854" evidence="4">
    <location>
        <begin position="22"/>
        <end position="79"/>
    </location>
</feature>
<dbReference type="GO" id="GO:0008200">
    <property type="term" value="F:ion channel inhibitor activity"/>
    <property type="evidence" value="ECO:0007669"/>
    <property type="project" value="InterPro"/>
</dbReference>
<accession>Q3YED4</accession>
<dbReference type="PROSITE" id="PS51257">
    <property type="entry name" value="PROKAR_LIPOPROTEIN"/>
    <property type="match status" value="1"/>
</dbReference>
<sequence>MKLTCVIVAVLFLTACQLTTAGDSRDKEGYRAVRSILSMQDGIDSRECRRRGQGCTQSTPCCDGLRCDGQRQGGMCVDS</sequence>
<dbReference type="InterPro" id="IPR019778">
    <property type="entry name" value="Class_I_Hydrophobin_CS"/>
</dbReference>
<comment type="similarity">
    <text evidence="2">Belongs to the fungal hydrophobin family.</text>
</comment>
<organism evidence="5">
    <name type="scientific">Conus virgo</name>
    <name type="common">Virgin cone</name>
    <dbReference type="NCBI Taxonomy" id="89427"/>
    <lineage>
        <taxon>Eukaryota</taxon>
        <taxon>Metazoa</taxon>
        <taxon>Spiralia</taxon>
        <taxon>Lophotrochozoa</taxon>
        <taxon>Mollusca</taxon>
        <taxon>Gastropoda</taxon>
        <taxon>Caenogastropoda</taxon>
        <taxon>Neogastropoda</taxon>
        <taxon>Conoidea</taxon>
        <taxon>Conidae</taxon>
        <taxon>Conus</taxon>
        <taxon>Virgiconus</taxon>
    </lineage>
</organism>
<feature type="signal peptide" evidence="4">
    <location>
        <begin position="1"/>
        <end position="21"/>
    </location>
</feature>
<keyword evidence="4" id="KW-0732">Signal</keyword>
<dbReference type="EMBL" id="DQ141179">
    <property type="protein sequence ID" value="AAZ83778.1"/>
    <property type="molecule type" value="mRNA"/>
</dbReference>
<dbReference type="GO" id="GO:0005576">
    <property type="term" value="C:extracellular region"/>
    <property type="evidence" value="ECO:0007669"/>
    <property type="project" value="UniProtKB-SubCell"/>
</dbReference>
<evidence type="ECO:0000256" key="2">
    <source>
        <dbReference type="ARBA" id="ARBA00010446"/>
    </source>
</evidence>
<evidence type="ECO:0000256" key="1">
    <source>
        <dbReference type="ARBA" id="ARBA00004613"/>
    </source>
</evidence>
<dbReference type="PROSITE" id="PS00956">
    <property type="entry name" value="HYDROPHOBIN"/>
    <property type="match status" value="1"/>
</dbReference>
<proteinExistence type="evidence at transcript level"/>
<dbReference type="AlphaFoldDB" id="Q3YED4"/>
<dbReference type="InterPro" id="IPR004214">
    <property type="entry name" value="Conotoxin"/>
</dbReference>
<reference evidence="5" key="2">
    <citation type="submission" date="2005-07" db="EMBL/GenBank/DDBJ databases">
        <title>Novel O-superfamily conotoxins, and their coding polynucleotides and use.</title>
        <authorList>
            <person name="Luo S."/>
            <person name="Zhangsun D."/>
            <person name="Zhang B."/>
            <person name="Lin Q."/>
        </authorList>
    </citation>
    <scope>NUCLEOTIDE SEQUENCE</scope>
</reference>
<evidence type="ECO:0000256" key="3">
    <source>
        <dbReference type="ARBA" id="ARBA00022525"/>
    </source>
</evidence>
<name>Q3YED4_CONVR</name>
<comment type="subcellular location">
    <subcellularLocation>
        <location evidence="1">Secreted</location>
    </subcellularLocation>
</comment>
<evidence type="ECO:0000256" key="4">
    <source>
        <dbReference type="SAM" id="SignalP"/>
    </source>
</evidence>
<dbReference type="ConoServer" id="1132">
    <property type="toxin name" value="ViKr35 precursor"/>
</dbReference>
<dbReference type="Pfam" id="PF02950">
    <property type="entry name" value="Conotoxin"/>
    <property type="match status" value="1"/>
</dbReference>
<evidence type="ECO:0000313" key="5">
    <source>
        <dbReference type="EMBL" id="AAZ83778.1"/>
    </source>
</evidence>
<protein>
    <submittedName>
        <fullName evidence="5">ViKr35P</fullName>
    </submittedName>
</protein>
<keyword evidence="3" id="KW-0964">Secreted</keyword>